<dbReference type="InterPro" id="IPR036259">
    <property type="entry name" value="MFS_trans_sf"/>
</dbReference>
<feature type="transmembrane region" description="Helical" evidence="8">
    <location>
        <begin position="183"/>
        <end position="202"/>
    </location>
</feature>
<evidence type="ECO:0000256" key="7">
    <source>
        <dbReference type="ARBA" id="ARBA00023136"/>
    </source>
</evidence>
<dbReference type="Proteomes" id="UP001057860">
    <property type="component" value="Chromosome"/>
</dbReference>
<name>A0ABY5USV4_9GAMM</name>
<feature type="transmembrane region" description="Helical" evidence="8">
    <location>
        <begin position="43"/>
        <end position="62"/>
    </location>
</feature>
<feature type="transmembrane region" description="Helical" evidence="8">
    <location>
        <begin position="20"/>
        <end position="37"/>
    </location>
</feature>
<evidence type="ECO:0000313" key="10">
    <source>
        <dbReference type="Proteomes" id="UP001057860"/>
    </source>
</evidence>
<keyword evidence="5 8" id="KW-0812">Transmembrane</keyword>
<comment type="similarity">
    <text evidence="2">Belongs to the sodium:galactoside symporter (TC 2.A.2) family.</text>
</comment>
<dbReference type="Pfam" id="PF13347">
    <property type="entry name" value="MFS_2"/>
    <property type="match status" value="1"/>
</dbReference>
<dbReference type="PANTHER" id="PTHR11328:SF24">
    <property type="entry name" value="MAJOR FACILITATOR SUPERFAMILY (MFS) PROFILE DOMAIN-CONTAINING PROTEIN"/>
    <property type="match status" value="1"/>
</dbReference>
<dbReference type="SUPFAM" id="SSF103473">
    <property type="entry name" value="MFS general substrate transporter"/>
    <property type="match status" value="1"/>
</dbReference>
<dbReference type="NCBIfam" id="TIGR00792">
    <property type="entry name" value="gph"/>
    <property type="match status" value="1"/>
</dbReference>
<proteinExistence type="inferred from homology"/>
<feature type="transmembrane region" description="Helical" evidence="8">
    <location>
        <begin position="363"/>
        <end position="387"/>
    </location>
</feature>
<evidence type="ECO:0000256" key="1">
    <source>
        <dbReference type="ARBA" id="ARBA00004651"/>
    </source>
</evidence>
<keyword evidence="6 8" id="KW-1133">Transmembrane helix</keyword>
<feature type="transmembrane region" description="Helical" evidence="8">
    <location>
        <begin position="234"/>
        <end position="254"/>
    </location>
</feature>
<dbReference type="GeneID" id="75139744"/>
<dbReference type="PROSITE" id="PS00872">
    <property type="entry name" value="NA_GALACTOSIDE_SYMP"/>
    <property type="match status" value="1"/>
</dbReference>
<evidence type="ECO:0000256" key="3">
    <source>
        <dbReference type="ARBA" id="ARBA00022448"/>
    </source>
</evidence>
<feature type="transmembrane region" description="Helical" evidence="8">
    <location>
        <begin position="108"/>
        <end position="132"/>
    </location>
</feature>
<comment type="subcellular location">
    <subcellularLocation>
        <location evidence="1">Cell membrane</location>
        <topology evidence="1">Multi-pass membrane protein</topology>
    </subcellularLocation>
</comment>
<reference evidence="9" key="1">
    <citation type="submission" date="2022-08" db="EMBL/GenBank/DDBJ databases">
        <authorList>
            <person name="Bogun A."/>
            <person name="Kislichkina A."/>
            <person name="Solomentsev V."/>
            <person name="Skryabin Y."/>
            <person name="Sizova A."/>
            <person name="Platonov M."/>
            <person name="Dentovskaya S."/>
        </authorList>
    </citation>
    <scope>NUCLEOTIDE SEQUENCE</scope>
    <source>
        <strain evidence="9">SCPM-O-B-7604</strain>
    </source>
</reference>
<dbReference type="InterPro" id="IPR039672">
    <property type="entry name" value="MFS_2"/>
</dbReference>
<feature type="transmembrane region" description="Helical" evidence="8">
    <location>
        <begin position="153"/>
        <end position="171"/>
    </location>
</feature>
<evidence type="ECO:0000256" key="6">
    <source>
        <dbReference type="ARBA" id="ARBA00022989"/>
    </source>
</evidence>
<evidence type="ECO:0000256" key="8">
    <source>
        <dbReference type="SAM" id="Phobius"/>
    </source>
</evidence>
<feature type="transmembrane region" description="Helical" evidence="8">
    <location>
        <begin position="321"/>
        <end position="342"/>
    </location>
</feature>
<evidence type="ECO:0000256" key="5">
    <source>
        <dbReference type="ARBA" id="ARBA00022692"/>
    </source>
</evidence>
<dbReference type="RefSeq" id="WP_050111225.1">
    <property type="nucleotide sequence ID" value="NZ_CABHWO010000080.1"/>
</dbReference>
<feature type="transmembrane region" description="Helical" evidence="8">
    <location>
        <begin position="297"/>
        <end position="315"/>
    </location>
</feature>
<feature type="transmembrane region" description="Helical" evidence="8">
    <location>
        <begin position="407"/>
        <end position="429"/>
    </location>
</feature>
<sequence length="462" mass="51112">MNTAFVLSTKDKIGYGLGDMASALVWQTATLFLAYFYTDVFGLPAAIMGTMFLLVRVVDAFIDPCIGALVDRTQTKHGRFRPWLLWFAIPFGVSCLITFYVPDVGPTAKIIYACVTYSLLSLVYSAINVPYCAMPGALTLNPRERHSIQSWRFALSFIGGLIVTVIALPLVDWLGNGNAQKGYFYAMSLMGLLGVVLFYCCFAMTRERYSPRNDTSGSMLSDLKLLTKNSQWRIIFLFNILLLTAVVTRGSATMYYVKYVLLRPDLVFMFIVSGMVASLLGALLSERLLGKFDRVRAYQWTIVSFVFFASAIFFIPPSSVWVILAINIVFSFIQNLTTPLQWTMFSDVVDYEEHRTGRRLDGLVFSTALFAIKFGLALGGAVVGWVLGLVNYVPGEVSQSASVLTTINVLFTLIPSALFIAMALLLFAYKLNSRLVANIANELAVKRQSSNGAPSLAPATQE</sequence>
<dbReference type="PANTHER" id="PTHR11328">
    <property type="entry name" value="MAJOR FACILITATOR SUPERFAMILY DOMAIN-CONTAINING PROTEIN"/>
    <property type="match status" value="1"/>
</dbReference>
<evidence type="ECO:0000256" key="2">
    <source>
        <dbReference type="ARBA" id="ARBA00009617"/>
    </source>
</evidence>
<evidence type="ECO:0000256" key="4">
    <source>
        <dbReference type="ARBA" id="ARBA00022475"/>
    </source>
</evidence>
<gene>
    <name evidence="9" type="ORF">N0H69_07055</name>
</gene>
<dbReference type="EMBL" id="CP104006">
    <property type="protein sequence ID" value="UWM46572.1"/>
    <property type="molecule type" value="Genomic_DNA"/>
</dbReference>
<keyword evidence="3" id="KW-0813">Transport</keyword>
<keyword evidence="4" id="KW-1003">Cell membrane</keyword>
<feature type="transmembrane region" description="Helical" evidence="8">
    <location>
        <begin position="83"/>
        <end position="102"/>
    </location>
</feature>
<keyword evidence="10" id="KW-1185">Reference proteome</keyword>
<dbReference type="CDD" id="cd17332">
    <property type="entry name" value="MFS_MelB_like"/>
    <property type="match status" value="1"/>
</dbReference>
<organism evidence="9 10">
    <name type="scientific">Yersinia alsatica</name>
    <dbReference type="NCBI Taxonomy" id="2890317"/>
    <lineage>
        <taxon>Bacteria</taxon>
        <taxon>Pseudomonadati</taxon>
        <taxon>Pseudomonadota</taxon>
        <taxon>Gammaproteobacteria</taxon>
        <taxon>Enterobacterales</taxon>
        <taxon>Yersiniaceae</taxon>
        <taxon>Yersinia</taxon>
    </lineage>
</organism>
<evidence type="ECO:0000313" key="9">
    <source>
        <dbReference type="EMBL" id="UWM46572.1"/>
    </source>
</evidence>
<dbReference type="Gene3D" id="1.20.1250.20">
    <property type="entry name" value="MFS general substrate transporter like domains"/>
    <property type="match status" value="1"/>
</dbReference>
<dbReference type="InterPro" id="IPR018043">
    <property type="entry name" value="Na/Gal_symport_CS"/>
</dbReference>
<dbReference type="InterPro" id="IPR001927">
    <property type="entry name" value="Na/Gal_symport"/>
</dbReference>
<keyword evidence="7 8" id="KW-0472">Membrane</keyword>
<protein>
    <submittedName>
        <fullName evidence="9">MFS transporter</fullName>
    </submittedName>
</protein>
<dbReference type="NCBIfam" id="NF007237">
    <property type="entry name" value="PRK09669.1"/>
    <property type="match status" value="1"/>
</dbReference>
<feature type="transmembrane region" description="Helical" evidence="8">
    <location>
        <begin position="266"/>
        <end position="285"/>
    </location>
</feature>
<accession>A0ABY5USV4</accession>